<protein>
    <recommendedName>
        <fullName evidence="8">tRNA(Ile)-lysidine synthase</fullName>
        <ecNumber evidence="8">6.3.4.19</ecNumber>
    </recommendedName>
    <alternativeName>
        <fullName evidence="8">tRNA(Ile)-2-lysyl-cytidine synthase</fullName>
    </alternativeName>
    <alternativeName>
        <fullName evidence="8">tRNA(Ile)-lysidine synthetase</fullName>
    </alternativeName>
</protein>
<dbReference type="HAMAP" id="MF_01161">
    <property type="entry name" value="tRNA_Ile_lys_synt"/>
    <property type="match status" value="1"/>
</dbReference>
<feature type="domain" description="Lysidine-tRNA(Ile) synthetase C-terminal" evidence="9">
    <location>
        <begin position="350"/>
        <end position="422"/>
    </location>
</feature>
<dbReference type="InterPro" id="IPR014729">
    <property type="entry name" value="Rossmann-like_a/b/a_fold"/>
</dbReference>
<dbReference type="NCBIfam" id="TIGR02432">
    <property type="entry name" value="lysidine_TilS_N"/>
    <property type="match status" value="1"/>
</dbReference>
<evidence type="ECO:0000256" key="8">
    <source>
        <dbReference type="HAMAP-Rule" id="MF_01161"/>
    </source>
</evidence>
<reference evidence="10 11" key="1">
    <citation type="submission" date="2020-08" db="EMBL/GenBank/DDBJ databases">
        <title>A Genomic Blueprint of the Chicken Gut Microbiome.</title>
        <authorList>
            <person name="Gilroy R."/>
            <person name="Ravi A."/>
            <person name="Getino M."/>
            <person name="Pursley I."/>
            <person name="Horton D.L."/>
            <person name="Alikhan N.-F."/>
            <person name="Baker D."/>
            <person name="Gharbi K."/>
            <person name="Hall N."/>
            <person name="Watson M."/>
            <person name="Adriaenssens E.M."/>
            <person name="Foster-Nyarko E."/>
            <person name="Jarju S."/>
            <person name="Secka A."/>
            <person name="Antonio M."/>
            <person name="Oren A."/>
            <person name="Chaudhuri R."/>
            <person name="La Ragione R.M."/>
            <person name="Hildebrand F."/>
            <person name="Pallen M.J."/>
        </authorList>
    </citation>
    <scope>NUCLEOTIDE SEQUENCE [LARGE SCALE GENOMIC DNA]</scope>
    <source>
        <strain evidence="10 11">Sa1CVN1</strain>
    </source>
</reference>
<comment type="catalytic activity">
    <reaction evidence="7 8">
        <text>cytidine(34) in tRNA(Ile2) + L-lysine + ATP = lysidine(34) in tRNA(Ile2) + AMP + diphosphate + H(+)</text>
        <dbReference type="Rhea" id="RHEA:43744"/>
        <dbReference type="Rhea" id="RHEA-COMP:10625"/>
        <dbReference type="Rhea" id="RHEA-COMP:10670"/>
        <dbReference type="ChEBI" id="CHEBI:15378"/>
        <dbReference type="ChEBI" id="CHEBI:30616"/>
        <dbReference type="ChEBI" id="CHEBI:32551"/>
        <dbReference type="ChEBI" id="CHEBI:33019"/>
        <dbReference type="ChEBI" id="CHEBI:82748"/>
        <dbReference type="ChEBI" id="CHEBI:83665"/>
        <dbReference type="ChEBI" id="CHEBI:456215"/>
        <dbReference type="EC" id="6.3.4.19"/>
    </reaction>
</comment>
<accession>A0ABR8Y6S3</accession>
<dbReference type="RefSeq" id="WP_191763287.1">
    <property type="nucleotide sequence ID" value="NZ_JACSPP010000010.1"/>
</dbReference>
<evidence type="ECO:0000313" key="10">
    <source>
        <dbReference type="EMBL" id="MBD8039836.1"/>
    </source>
</evidence>
<comment type="subcellular location">
    <subcellularLocation>
        <location evidence="1 8">Cytoplasm</location>
    </subcellularLocation>
</comment>
<keyword evidence="11" id="KW-1185">Reference proteome</keyword>
<sequence length="432" mass="49050">MFKRKILRFVREKDLFAGGDTVVVALSGGADSVALLRVLVESGVRCVAAHCNFHLRGTESDRDEAFVRTLCARLEVPLHVADFDTKAYTAAHHVSVEMAARELRYAWFEQIRMQEQAQAIAVAHHRDDSVETFLLNLVRGTGIQGLKGIAAKNGKVVRPLLEVSREEILCYLKQLGQDYVTDSTNAKDVFMRNKIRLDVLPLLKEINPSVSETIAGTARRLADVEAVYRSAMEESCKRVKDDEGRIHISSVLREVSPQAVLFELLHPLGFNSAQLNDIYRSLDGESGRLFYSADYVVLRDRDCLLVRKREETEEVVWTLQQETVEVNAGFQVPKDVHVACLDASKVKAPLVLRKWQAGDKFVPFGMRGFKKVRDYLRDRKYSLFDKENQYVVCAGDDIVWLVNERTDNRFRVTGQTHRVLMLRVKKDTPAIL</sequence>
<keyword evidence="6 8" id="KW-0067">ATP-binding</keyword>
<evidence type="ECO:0000259" key="9">
    <source>
        <dbReference type="SMART" id="SM00977"/>
    </source>
</evidence>
<dbReference type="InterPro" id="IPR011063">
    <property type="entry name" value="TilS/TtcA_N"/>
</dbReference>
<feature type="binding site" evidence="8">
    <location>
        <begin position="27"/>
        <end position="32"/>
    </location>
    <ligand>
        <name>ATP</name>
        <dbReference type="ChEBI" id="CHEBI:30616"/>
    </ligand>
</feature>
<keyword evidence="2 8" id="KW-0963">Cytoplasm</keyword>
<dbReference type="InterPro" id="IPR012795">
    <property type="entry name" value="tRNA_Ile_lys_synt_N"/>
</dbReference>
<dbReference type="EMBL" id="JACSPP010000010">
    <property type="protein sequence ID" value="MBD8039836.1"/>
    <property type="molecule type" value="Genomic_DNA"/>
</dbReference>
<gene>
    <name evidence="8 10" type="primary">tilS</name>
    <name evidence="10" type="ORF">H9625_05125</name>
</gene>
<dbReference type="InterPro" id="IPR012796">
    <property type="entry name" value="Lysidine-tRNA-synth_C"/>
</dbReference>
<dbReference type="PANTHER" id="PTHR43033:SF1">
    <property type="entry name" value="TRNA(ILE)-LYSIDINE SYNTHASE-RELATED"/>
    <property type="match status" value="1"/>
</dbReference>
<dbReference type="InterPro" id="IPR012094">
    <property type="entry name" value="tRNA_Ile_lys_synt"/>
</dbReference>
<proteinExistence type="inferred from homology"/>
<dbReference type="SMART" id="SM00977">
    <property type="entry name" value="TilS_C"/>
    <property type="match status" value="1"/>
</dbReference>
<dbReference type="PANTHER" id="PTHR43033">
    <property type="entry name" value="TRNA(ILE)-LYSIDINE SYNTHASE-RELATED"/>
    <property type="match status" value="1"/>
</dbReference>
<dbReference type="SUPFAM" id="SSF56037">
    <property type="entry name" value="PheT/TilS domain"/>
    <property type="match status" value="1"/>
</dbReference>
<evidence type="ECO:0000313" key="11">
    <source>
        <dbReference type="Proteomes" id="UP000620874"/>
    </source>
</evidence>
<comment type="function">
    <text evidence="8">Ligates lysine onto the cytidine present at position 34 of the AUA codon-specific tRNA(Ile) that contains the anticodon CAU, in an ATP-dependent manner. Cytidine is converted to lysidine, thus changing the amino acid specificity of the tRNA from methionine to isoleucine.</text>
</comment>
<dbReference type="SUPFAM" id="SSF52402">
    <property type="entry name" value="Adenine nucleotide alpha hydrolases-like"/>
    <property type="match status" value="1"/>
</dbReference>
<dbReference type="CDD" id="cd01992">
    <property type="entry name" value="TilS_N"/>
    <property type="match status" value="1"/>
</dbReference>
<evidence type="ECO:0000256" key="4">
    <source>
        <dbReference type="ARBA" id="ARBA00022694"/>
    </source>
</evidence>
<evidence type="ECO:0000256" key="1">
    <source>
        <dbReference type="ARBA" id="ARBA00004496"/>
    </source>
</evidence>
<comment type="similarity">
    <text evidence="8">Belongs to the tRNA(Ile)-lysidine synthase family.</text>
</comment>
<evidence type="ECO:0000256" key="5">
    <source>
        <dbReference type="ARBA" id="ARBA00022741"/>
    </source>
</evidence>
<dbReference type="NCBIfam" id="TIGR02433">
    <property type="entry name" value="lysidine_TilS_C"/>
    <property type="match status" value="1"/>
</dbReference>
<dbReference type="EC" id="6.3.4.19" evidence="8"/>
<keyword evidence="4 8" id="KW-0819">tRNA processing</keyword>
<comment type="domain">
    <text evidence="8">The N-terminal region contains the highly conserved SGGXDS motif, predicted to be a P-loop motif involved in ATP binding.</text>
</comment>
<evidence type="ECO:0000256" key="7">
    <source>
        <dbReference type="ARBA" id="ARBA00048539"/>
    </source>
</evidence>
<evidence type="ECO:0000256" key="3">
    <source>
        <dbReference type="ARBA" id="ARBA00022598"/>
    </source>
</evidence>
<evidence type="ECO:0000256" key="6">
    <source>
        <dbReference type="ARBA" id="ARBA00022840"/>
    </source>
</evidence>
<evidence type="ECO:0000256" key="2">
    <source>
        <dbReference type="ARBA" id="ARBA00022490"/>
    </source>
</evidence>
<keyword evidence="3 8" id="KW-0436">Ligase</keyword>
<keyword evidence="5 8" id="KW-0547">Nucleotide-binding</keyword>
<comment type="caution">
    <text evidence="10">The sequence shown here is derived from an EMBL/GenBank/DDBJ whole genome shotgun (WGS) entry which is preliminary data.</text>
</comment>
<dbReference type="Gene3D" id="3.40.50.620">
    <property type="entry name" value="HUPs"/>
    <property type="match status" value="1"/>
</dbReference>
<name>A0ABR8Y6S3_9BACT</name>
<dbReference type="Pfam" id="PF01171">
    <property type="entry name" value="ATP_bind_3"/>
    <property type="match status" value="1"/>
</dbReference>
<organism evidence="10 11">
    <name type="scientific">Phocaeicola intestinalis</name>
    <dbReference type="NCBI Taxonomy" id="2762212"/>
    <lineage>
        <taxon>Bacteria</taxon>
        <taxon>Pseudomonadati</taxon>
        <taxon>Bacteroidota</taxon>
        <taxon>Bacteroidia</taxon>
        <taxon>Bacteroidales</taxon>
        <taxon>Bacteroidaceae</taxon>
        <taxon>Phocaeicola</taxon>
    </lineage>
</organism>
<dbReference type="GO" id="GO:0032267">
    <property type="term" value="F:tRNA(Ile)-lysidine synthase activity"/>
    <property type="evidence" value="ECO:0007669"/>
    <property type="project" value="UniProtKB-EC"/>
</dbReference>
<dbReference type="Proteomes" id="UP000620874">
    <property type="component" value="Unassembled WGS sequence"/>
</dbReference>